<feature type="transmembrane region" description="Helical" evidence="1">
    <location>
        <begin position="12"/>
        <end position="32"/>
    </location>
</feature>
<feature type="transmembrane region" description="Helical" evidence="1">
    <location>
        <begin position="38"/>
        <end position="59"/>
    </location>
</feature>
<dbReference type="AlphaFoldDB" id="A0A1G2CFB7"/>
<feature type="transmembrane region" description="Helical" evidence="1">
    <location>
        <begin position="152"/>
        <end position="168"/>
    </location>
</feature>
<feature type="transmembrane region" description="Helical" evidence="1">
    <location>
        <begin position="96"/>
        <end position="115"/>
    </location>
</feature>
<evidence type="ECO:0008006" key="4">
    <source>
        <dbReference type="Google" id="ProtNLM"/>
    </source>
</evidence>
<sequence length="182" mass="20700">MSDKNIIYARRRAVAVTVVFGIIFLISLNSIVDWTVSWPLVVFYAALLTNTYFSVRSFASITPKEHLGQQLIDAALAACMFLMVLNFNSVLNFTTLATLLFIVATLKYVLLTRLAGYSKLLYMKIRIDTLGILFCFLAVLGTLSGYGSQTSIIWSVVFVLANFYVLWWKPHYRLENHYDNSK</sequence>
<evidence type="ECO:0000256" key="1">
    <source>
        <dbReference type="SAM" id="Phobius"/>
    </source>
</evidence>
<gene>
    <name evidence="2" type="ORF">A3B13_00030</name>
</gene>
<protein>
    <recommendedName>
        <fullName evidence="4">DUF308 domain-containing protein</fullName>
    </recommendedName>
</protein>
<name>A0A1G2CFB7_9BACT</name>
<feature type="transmembrane region" description="Helical" evidence="1">
    <location>
        <begin position="71"/>
        <end position="90"/>
    </location>
</feature>
<dbReference type="EMBL" id="MHKZ01000028">
    <property type="protein sequence ID" value="OGZ00084.1"/>
    <property type="molecule type" value="Genomic_DNA"/>
</dbReference>
<organism evidence="2 3">
    <name type="scientific">Candidatus Liptonbacteria bacterium RIFCSPLOWO2_01_FULL_45_15</name>
    <dbReference type="NCBI Taxonomy" id="1798649"/>
    <lineage>
        <taxon>Bacteria</taxon>
        <taxon>Candidatus Liptoniibacteriota</taxon>
    </lineage>
</organism>
<reference evidence="2 3" key="1">
    <citation type="journal article" date="2016" name="Nat. Commun.">
        <title>Thousands of microbial genomes shed light on interconnected biogeochemical processes in an aquifer system.</title>
        <authorList>
            <person name="Anantharaman K."/>
            <person name="Brown C.T."/>
            <person name="Hug L.A."/>
            <person name="Sharon I."/>
            <person name="Castelle C.J."/>
            <person name="Probst A.J."/>
            <person name="Thomas B.C."/>
            <person name="Singh A."/>
            <person name="Wilkins M.J."/>
            <person name="Karaoz U."/>
            <person name="Brodie E.L."/>
            <person name="Williams K.H."/>
            <person name="Hubbard S.S."/>
            <person name="Banfield J.F."/>
        </authorList>
    </citation>
    <scope>NUCLEOTIDE SEQUENCE [LARGE SCALE GENOMIC DNA]</scope>
</reference>
<keyword evidence="1" id="KW-1133">Transmembrane helix</keyword>
<dbReference type="Proteomes" id="UP000176287">
    <property type="component" value="Unassembled WGS sequence"/>
</dbReference>
<dbReference type="STRING" id="1798649.A3B13_00030"/>
<feature type="transmembrane region" description="Helical" evidence="1">
    <location>
        <begin position="127"/>
        <end position="146"/>
    </location>
</feature>
<keyword evidence="1" id="KW-0812">Transmembrane</keyword>
<comment type="caution">
    <text evidence="2">The sequence shown here is derived from an EMBL/GenBank/DDBJ whole genome shotgun (WGS) entry which is preliminary data.</text>
</comment>
<evidence type="ECO:0000313" key="2">
    <source>
        <dbReference type="EMBL" id="OGZ00084.1"/>
    </source>
</evidence>
<accession>A0A1G2CFB7</accession>
<proteinExistence type="predicted"/>
<evidence type="ECO:0000313" key="3">
    <source>
        <dbReference type="Proteomes" id="UP000176287"/>
    </source>
</evidence>
<keyword evidence="1" id="KW-0472">Membrane</keyword>